<accession>A0ABN7WXF4</accession>
<evidence type="ECO:0000313" key="3">
    <source>
        <dbReference type="Proteomes" id="UP000789901"/>
    </source>
</evidence>
<protein>
    <submittedName>
        <fullName evidence="2">43076_t:CDS:1</fullName>
    </submittedName>
</protein>
<comment type="caution">
    <text evidence="2">The sequence shown here is derived from an EMBL/GenBank/DDBJ whole genome shotgun (WGS) entry which is preliminary data.</text>
</comment>
<organism evidence="2 3">
    <name type="scientific">Gigaspora margarita</name>
    <dbReference type="NCBI Taxonomy" id="4874"/>
    <lineage>
        <taxon>Eukaryota</taxon>
        <taxon>Fungi</taxon>
        <taxon>Fungi incertae sedis</taxon>
        <taxon>Mucoromycota</taxon>
        <taxon>Glomeromycotina</taxon>
        <taxon>Glomeromycetes</taxon>
        <taxon>Diversisporales</taxon>
        <taxon>Gigasporaceae</taxon>
        <taxon>Gigaspora</taxon>
    </lineage>
</organism>
<evidence type="ECO:0000313" key="2">
    <source>
        <dbReference type="EMBL" id="CAG8842920.1"/>
    </source>
</evidence>
<keyword evidence="1" id="KW-0812">Transmembrane</keyword>
<feature type="non-terminal residue" evidence="2">
    <location>
        <position position="1"/>
    </location>
</feature>
<dbReference type="EMBL" id="CAJVQB010070710">
    <property type="protein sequence ID" value="CAG8842920.1"/>
    <property type="molecule type" value="Genomic_DNA"/>
</dbReference>
<gene>
    <name evidence="2" type="ORF">GMARGA_LOCUS36251</name>
</gene>
<keyword evidence="1" id="KW-1133">Transmembrane helix</keyword>
<evidence type="ECO:0000256" key="1">
    <source>
        <dbReference type="SAM" id="Phobius"/>
    </source>
</evidence>
<proteinExistence type="predicted"/>
<reference evidence="2 3" key="1">
    <citation type="submission" date="2021-06" db="EMBL/GenBank/DDBJ databases">
        <authorList>
            <person name="Kallberg Y."/>
            <person name="Tangrot J."/>
            <person name="Rosling A."/>
        </authorList>
    </citation>
    <scope>NUCLEOTIDE SEQUENCE [LARGE SCALE GENOMIC DNA]</scope>
    <source>
        <strain evidence="2 3">120-4 pot B 10/14</strain>
    </source>
</reference>
<sequence>FLPKDLKLTKVSQLYILSDPEFTFIEKFLEKREQQRLSQSDLLVMDTTAEKTTKDMTIEEKFEGYYHVFSSQYFRNSFDEVVVDFFDLLKLIVAEGAIVVVNKYYSYNLNKDNKLHQFKEFKKKLVEHFGAFTGNNNELYTTTNTASNYCLEYRKCVQELISELQSLSNAVNSYFQEIYLYTKMAKLDLGPNVSKSFVCPLGLFKGEQLVFPKLKLIIYAKQDQAVAFRSNILVHGICLLFLVFVIVLSFLFIQHQLSKKENLKLLFHNTNLNNLDSKINAHDHKGFKIQDKPS</sequence>
<name>A0ABN7WXF4_GIGMA</name>
<keyword evidence="3" id="KW-1185">Reference proteome</keyword>
<dbReference type="Proteomes" id="UP000789901">
    <property type="component" value="Unassembled WGS sequence"/>
</dbReference>
<feature type="non-terminal residue" evidence="2">
    <location>
        <position position="294"/>
    </location>
</feature>
<feature type="transmembrane region" description="Helical" evidence="1">
    <location>
        <begin position="232"/>
        <end position="253"/>
    </location>
</feature>
<dbReference type="Gene3D" id="3.60.130.30">
    <property type="match status" value="1"/>
</dbReference>
<keyword evidence="1" id="KW-0472">Membrane</keyword>